<evidence type="ECO:0000313" key="1">
    <source>
        <dbReference type="EMBL" id="OPX46898.1"/>
    </source>
</evidence>
<name>A0A1V4SSP1_9CLOT</name>
<dbReference type="Proteomes" id="UP000191448">
    <property type="component" value="Unassembled WGS sequence"/>
</dbReference>
<gene>
    <name evidence="1" type="ORF">CLTHE_24250</name>
</gene>
<sequence length="176" mass="20344">MNITIGNKIPKNLNDIIVDGLSGTFNKEFIFVLKLEDLNEKDIYSFNNNLISFDLLKLDMFNDIIGDVFSFSICISELIDNSEIFFDFKSIANSKFSKSESFKGKFILSDENNIVLAIRNFNFDSNFSLLIYNSYLTQNKNSEASYINYVPLIFQEIFKNEPEENLKLYSIGRTLI</sequence>
<protein>
    <submittedName>
        <fullName evidence="1">Uncharacterized protein</fullName>
    </submittedName>
</protein>
<organism evidence="1 2">
    <name type="scientific">Clostridium thermobutyricum DSM 4928</name>
    <dbReference type="NCBI Taxonomy" id="1121339"/>
    <lineage>
        <taxon>Bacteria</taxon>
        <taxon>Bacillati</taxon>
        <taxon>Bacillota</taxon>
        <taxon>Clostridia</taxon>
        <taxon>Eubacteriales</taxon>
        <taxon>Clostridiaceae</taxon>
        <taxon>Clostridium</taxon>
    </lineage>
</organism>
<dbReference type="OrthoDB" id="9987966at2"/>
<dbReference type="RefSeq" id="WP_080023683.1">
    <property type="nucleotide sequence ID" value="NZ_LTAY01000063.1"/>
</dbReference>
<reference evidence="1 2" key="1">
    <citation type="submission" date="2016-02" db="EMBL/GenBank/DDBJ databases">
        <title>Genome sequence of Clostridium thermobutyricum DSM 4928.</title>
        <authorList>
            <person name="Poehlein A."/>
            <person name="Daniel R."/>
        </authorList>
    </citation>
    <scope>NUCLEOTIDE SEQUENCE [LARGE SCALE GENOMIC DNA]</scope>
    <source>
        <strain evidence="1 2">DSM 4928</strain>
    </source>
</reference>
<proteinExistence type="predicted"/>
<dbReference type="EMBL" id="LTAY01000063">
    <property type="protein sequence ID" value="OPX46898.1"/>
    <property type="molecule type" value="Genomic_DNA"/>
</dbReference>
<dbReference type="AlphaFoldDB" id="A0A1V4SSP1"/>
<comment type="caution">
    <text evidence="1">The sequence shown here is derived from an EMBL/GenBank/DDBJ whole genome shotgun (WGS) entry which is preliminary data.</text>
</comment>
<accession>A0A1V4SSP1</accession>
<evidence type="ECO:0000313" key="2">
    <source>
        <dbReference type="Proteomes" id="UP000191448"/>
    </source>
</evidence>